<dbReference type="PANTHER" id="PTHR30521:SF4">
    <property type="entry name" value="DEFERROCHELATASE"/>
    <property type="match status" value="1"/>
</dbReference>
<keyword evidence="2 12" id="KW-0575">Peroxidase</keyword>
<comment type="cofactor">
    <cofactor evidence="1">
        <name>heme b</name>
        <dbReference type="ChEBI" id="CHEBI:60344"/>
    </cofactor>
</comment>
<gene>
    <name evidence="12" type="ORF">IAG44_08095</name>
</gene>
<feature type="domain" description="Dyp-type peroxidase C-terminal" evidence="11">
    <location>
        <begin position="187"/>
        <end position="350"/>
    </location>
</feature>
<feature type="compositionally biased region" description="Pro residues" evidence="9">
    <location>
        <begin position="37"/>
        <end position="50"/>
    </location>
</feature>
<feature type="region of interest" description="Disordered" evidence="9">
    <location>
        <begin position="33"/>
        <end position="57"/>
    </location>
</feature>
<dbReference type="GO" id="GO:0005829">
    <property type="term" value="C:cytosol"/>
    <property type="evidence" value="ECO:0007669"/>
    <property type="project" value="TreeGrafter"/>
</dbReference>
<dbReference type="EMBL" id="CP060828">
    <property type="protein sequence ID" value="QNP69403.1"/>
    <property type="molecule type" value="Genomic_DNA"/>
</dbReference>
<evidence type="ECO:0000259" key="11">
    <source>
        <dbReference type="Pfam" id="PF20628"/>
    </source>
</evidence>
<dbReference type="PROSITE" id="PS51318">
    <property type="entry name" value="TAT"/>
    <property type="match status" value="1"/>
</dbReference>
<dbReference type="InterPro" id="IPR006314">
    <property type="entry name" value="Dyp_peroxidase"/>
</dbReference>
<evidence type="ECO:0000256" key="5">
    <source>
        <dbReference type="ARBA" id="ARBA00022729"/>
    </source>
</evidence>
<protein>
    <submittedName>
        <fullName evidence="12">Dyp-type peroxidase</fullName>
    </submittedName>
</protein>
<dbReference type="PROSITE" id="PS51404">
    <property type="entry name" value="DYP_PEROXIDASE"/>
    <property type="match status" value="1"/>
</dbReference>
<evidence type="ECO:0000256" key="6">
    <source>
        <dbReference type="ARBA" id="ARBA00023002"/>
    </source>
</evidence>
<dbReference type="InterPro" id="IPR048328">
    <property type="entry name" value="Dyp_perox_C"/>
</dbReference>
<dbReference type="AlphaFoldDB" id="A0A7H0I9D7"/>
<accession>A0A7H0I9D7</accession>
<evidence type="ECO:0000256" key="2">
    <source>
        <dbReference type="ARBA" id="ARBA00022559"/>
    </source>
</evidence>
<reference evidence="12 13" key="1">
    <citation type="submission" date="2020-08" db="EMBL/GenBank/DDBJ databases">
        <title>A novel species.</title>
        <authorList>
            <person name="Gao J."/>
        </authorList>
    </citation>
    <scope>NUCLEOTIDE SEQUENCE [LARGE SCALE GENOMIC DNA]</scope>
    <source>
        <strain evidence="12 13">CRXT-G-22</strain>
    </source>
</reference>
<evidence type="ECO:0000259" key="10">
    <source>
        <dbReference type="Pfam" id="PF04261"/>
    </source>
</evidence>
<comment type="similarity">
    <text evidence="8">Belongs to the DyP-type peroxidase family.</text>
</comment>
<dbReference type="GO" id="GO:0004601">
    <property type="term" value="F:peroxidase activity"/>
    <property type="evidence" value="ECO:0007669"/>
    <property type="project" value="UniProtKB-KW"/>
</dbReference>
<dbReference type="Pfam" id="PF04261">
    <property type="entry name" value="Dyp_perox_N"/>
    <property type="match status" value="1"/>
</dbReference>
<dbReference type="Pfam" id="PF20628">
    <property type="entry name" value="Dyp_perox_C"/>
    <property type="match status" value="1"/>
</dbReference>
<evidence type="ECO:0000313" key="13">
    <source>
        <dbReference type="Proteomes" id="UP000516052"/>
    </source>
</evidence>
<keyword evidence="5" id="KW-0732">Signal</keyword>
<dbReference type="InterPro" id="IPR011008">
    <property type="entry name" value="Dimeric_a/b-barrel"/>
</dbReference>
<proteinExistence type="inferred from homology"/>
<dbReference type="InterPro" id="IPR048327">
    <property type="entry name" value="Dyp_perox_N"/>
</dbReference>
<sequence>MTEMTEHHLPSAPARRTLLTATAAGLAGVTATACTRFPPPAPRTAPPTPPRRQRIPTPHQPATLVLALDLAPHLTGPAALKALTQTLTRWTPLLLHPQEPALTAALGFGPTLPPRLARTPPALLRDLPPFPGDRLTRTSTDLLLHLAAPTRQTLTAKTTALLTAAAGTLRPRWRQHGFLPPTEPGQTPRNLLGFKDGTENPTPEECERWIWTDDATYLVVRRVHLKVKEFTSLPLTTQEQTIGRHKTTGAPLGRRHEHDDVDVFAKTPEGRYTTPLHSHVRAASPRLDGGARMLRRGCAYDNGPADRGLLFLAYMRDPALFTRVQERLATTDDLHPYAEHRASALAYLPPAPAPGEFLGERFLRG</sequence>
<dbReference type="RefSeq" id="WP_187746442.1">
    <property type="nucleotide sequence ID" value="NZ_CP060828.1"/>
</dbReference>
<organism evidence="12 13">
    <name type="scientific">Streptomyces roseirectus</name>
    <dbReference type="NCBI Taxonomy" id="2768066"/>
    <lineage>
        <taxon>Bacteria</taxon>
        <taxon>Bacillati</taxon>
        <taxon>Actinomycetota</taxon>
        <taxon>Actinomycetes</taxon>
        <taxon>Kitasatosporales</taxon>
        <taxon>Streptomycetaceae</taxon>
        <taxon>Streptomyces</taxon>
    </lineage>
</organism>
<keyword evidence="4" id="KW-0479">Metal-binding</keyword>
<dbReference type="NCBIfam" id="TIGR01413">
    <property type="entry name" value="Dyp_perox_fam"/>
    <property type="match status" value="1"/>
</dbReference>
<keyword evidence="7" id="KW-0408">Iron</keyword>
<name>A0A7H0I9D7_9ACTN</name>
<evidence type="ECO:0000256" key="8">
    <source>
        <dbReference type="ARBA" id="ARBA00025737"/>
    </source>
</evidence>
<evidence type="ECO:0000313" key="12">
    <source>
        <dbReference type="EMBL" id="QNP69403.1"/>
    </source>
</evidence>
<keyword evidence="13" id="KW-1185">Reference proteome</keyword>
<evidence type="ECO:0000256" key="7">
    <source>
        <dbReference type="ARBA" id="ARBA00023004"/>
    </source>
</evidence>
<dbReference type="KEGG" id="sroi:IAG44_08095"/>
<dbReference type="InterPro" id="IPR006311">
    <property type="entry name" value="TAT_signal"/>
</dbReference>
<dbReference type="GO" id="GO:0046872">
    <property type="term" value="F:metal ion binding"/>
    <property type="evidence" value="ECO:0007669"/>
    <property type="project" value="UniProtKB-KW"/>
</dbReference>
<evidence type="ECO:0000256" key="9">
    <source>
        <dbReference type="SAM" id="MobiDB-lite"/>
    </source>
</evidence>
<dbReference type="SUPFAM" id="SSF54909">
    <property type="entry name" value="Dimeric alpha+beta barrel"/>
    <property type="match status" value="1"/>
</dbReference>
<keyword evidence="6" id="KW-0560">Oxidoreductase</keyword>
<dbReference type="GO" id="GO:0020037">
    <property type="term" value="F:heme binding"/>
    <property type="evidence" value="ECO:0007669"/>
    <property type="project" value="InterPro"/>
</dbReference>
<feature type="domain" description="Dyp-type peroxidase N-terminal" evidence="10">
    <location>
        <begin position="53"/>
        <end position="178"/>
    </location>
</feature>
<evidence type="ECO:0000256" key="1">
    <source>
        <dbReference type="ARBA" id="ARBA00001970"/>
    </source>
</evidence>
<keyword evidence="3" id="KW-0349">Heme</keyword>
<evidence type="ECO:0000256" key="4">
    <source>
        <dbReference type="ARBA" id="ARBA00022723"/>
    </source>
</evidence>
<dbReference type="Proteomes" id="UP000516052">
    <property type="component" value="Chromosome"/>
</dbReference>
<dbReference type="PANTHER" id="PTHR30521">
    <property type="entry name" value="DEFERROCHELATASE/PEROXIDASE"/>
    <property type="match status" value="1"/>
</dbReference>
<evidence type="ECO:0000256" key="3">
    <source>
        <dbReference type="ARBA" id="ARBA00022617"/>
    </source>
</evidence>